<dbReference type="FunFam" id="1.10.238.10:FF:000003">
    <property type="entry name" value="Calmodulin A"/>
    <property type="match status" value="1"/>
</dbReference>
<organism evidence="7 8">
    <name type="scientific">Pyricularia oryzae</name>
    <name type="common">Rice blast fungus</name>
    <name type="synonym">Magnaporthe oryzae</name>
    <dbReference type="NCBI Taxonomy" id="318829"/>
    <lineage>
        <taxon>Eukaryota</taxon>
        <taxon>Fungi</taxon>
        <taxon>Dikarya</taxon>
        <taxon>Ascomycota</taxon>
        <taxon>Pezizomycotina</taxon>
        <taxon>Sordariomycetes</taxon>
        <taxon>Sordariomycetidae</taxon>
        <taxon>Magnaporthales</taxon>
        <taxon>Pyriculariaceae</taxon>
        <taxon>Pyricularia</taxon>
    </lineage>
</organism>
<dbReference type="SMART" id="SM00054">
    <property type="entry name" value="EFh"/>
    <property type="match status" value="3"/>
</dbReference>
<dbReference type="Pfam" id="PF13405">
    <property type="entry name" value="EF-hand_6"/>
    <property type="match status" value="1"/>
</dbReference>
<feature type="domain" description="EF-hand" evidence="6">
    <location>
        <begin position="186"/>
        <end position="220"/>
    </location>
</feature>
<dbReference type="Pfam" id="PF13499">
    <property type="entry name" value="EF-hand_7"/>
    <property type="match status" value="1"/>
</dbReference>
<dbReference type="PROSITE" id="PS50222">
    <property type="entry name" value="EF_HAND_2"/>
    <property type="match status" value="3"/>
</dbReference>
<dbReference type="AlphaFoldDB" id="A0A4P7NL38"/>
<gene>
    <name evidence="7" type="ORF">PoMZ_11738</name>
</gene>
<evidence type="ECO:0000256" key="4">
    <source>
        <dbReference type="ARBA" id="ARBA00022837"/>
    </source>
</evidence>
<evidence type="ECO:0000256" key="3">
    <source>
        <dbReference type="ARBA" id="ARBA00022737"/>
    </source>
</evidence>
<dbReference type="GO" id="GO:0016460">
    <property type="term" value="C:myosin II complex"/>
    <property type="evidence" value="ECO:0007669"/>
    <property type="project" value="TreeGrafter"/>
</dbReference>
<accession>A0A4P7NL38</accession>
<feature type="region of interest" description="Disordered" evidence="5">
    <location>
        <begin position="1"/>
        <end position="31"/>
    </location>
</feature>
<feature type="domain" description="EF-hand" evidence="6">
    <location>
        <begin position="65"/>
        <end position="100"/>
    </location>
</feature>
<evidence type="ECO:0000256" key="2">
    <source>
        <dbReference type="ARBA" id="ARBA00022723"/>
    </source>
</evidence>
<keyword evidence="2" id="KW-0479">Metal-binding</keyword>
<dbReference type="InterPro" id="IPR002048">
    <property type="entry name" value="EF_hand_dom"/>
</dbReference>
<sequence length="220" mass="25034">MSRFSSSFEGQTDPYIRHIQQPPSPYRSISSPASRTAYSMMASRGAASSAPLAPSREEFMKLSEDLKGQINDAFGVFDADKDGRIDYHEFRFALRALGFELPKAETFSHLQKYAVQPLNWDPKRECGPVFREFTLPIWQAIAGTLVANRDPVEECRRAFKLFDVEGRGIITVEDLRRVMDDLGQAIEEQELQSMIREFDSEGKGGINEDEFIKIMLKKRA</sequence>
<dbReference type="GO" id="GO:0005509">
    <property type="term" value="F:calcium ion binding"/>
    <property type="evidence" value="ECO:0007669"/>
    <property type="project" value="InterPro"/>
</dbReference>
<proteinExistence type="predicted"/>
<reference evidence="7 8" key="1">
    <citation type="journal article" date="2019" name="Mol. Biol. Evol.">
        <title>Blast fungal genomes show frequent chromosomal changes, gene gains and losses, and effector gene turnover.</title>
        <authorList>
            <person name="Gomez Luciano L.B."/>
            <person name="Jason Tsai I."/>
            <person name="Chuma I."/>
            <person name="Tosa Y."/>
            <person name="Chen Y.H."/>
            <person name="Li J.Y."/>
            <person name="Li M.Y."/>
            <person name="Jade Lu M.Y."/>
            <person name="Nakayashiki H."/>
            <person name="Li W.H."/>
        </authorList>
    </citation>
    <scope>NUCLEOTIDE SEQUENCE [LARGE SCALE GENOMIC DNA]</scope>
    <source>
        <strain evidence="7">MZ5-1-6</strain>
    </source>
</reference>
<dbReference type="EMBL" id="CP034208">
    <property type="protein sequence ID" value="QBZ62851.1"/>
    <property type="molecule type" value="Genomic_DNA"/>
</dbReference>
<evidence type="ECO:0000256" key="5">
    <source>
        <dbReference type="SAM" id="MobiDB-lite"/>
    </source>
</evidence>
<dbReference type="Proteomes" id="UP000294847">
    <property type="component" value="Chromosome 5"/>
</dbReference>
<feature type="compositionally biased region" description="Polar residues" evidence="5">
    <location>
        <begin position="1"/>
        <end position="10"/>
    </location>
</feature>
<dbReference type="CDD" id="cd00051">
    <property type="entry name" value="EFh"/>
    <property type="match status" value="1"/>
</dbReference>
<dbReference type="InterPro" id="IPR050230">
    <property type="entry name" value="CALM/Myosin/TropC-like"/>
</dbReference>
<evidence type="ECO:0000259" key="6">
    <source>
        <dbReference type="PROSITE" id="PS50222"/>
    </source>
</evidence>
<dbReference type="PANTHER" id="PTHR23048">
    <property type="entry name" value="MYOSIN LIGHT CHAIN 1, 3"/>
    <property type="match status" value="1"/>
</dbReference>
<evidence type="ECO:0000256" key="1">
    <source>
        <dbReference type="ARBA" id="ARBA00020786"/>
    </source>
</evidence>
<protein>
    <recommendedName>
        <fullName evidence="1">Calmodulin</fullName>
    </recommendedName>
</protein>
<dbReference type="SUPFAM" id="SSF47473">
    <property type="entry name" value="EF-hand"/>
    <property type="match status" value="1"/>
</dbReference>
<keyword evidence="4" id="KW-0106">Calcium</keyword>
<dbReference type="PANTHER" id="PTHR23048:SF48">
    <property type="entry name" value="CENTRIN 3"/>
    <property type="match status" value="1"/>
</dbReference>
<keyword evidence="3" id="KW-0677">Repeat</keyword>
<feature type="domain" description="EF-hand" evidence="6">
    <location>
        <begin position="150"/>
        <end position="185"/>
    </location>
</feature>
<evidence type="ECO:0000313" key="8">
    <source>
        <dbReference type="Proteomes" id="UP000294847"/>
    </source>
</evidence>
<dbReference type="SMR" id="A0A4P7NL38"/>
<name>A0A4P7NL38_PYROR</name>
<dbReference type="OMA" id="EFFMIMK"/>
<dbReference type="Gene3D" id="1.10.238.10">
    <property type="entry name" value="EF-hand"/>
    <property type="match status" value="2"/>
</dbReference>
<evidence type="ECO:0000313" key="7">
    <source>
        <dbReference type="EMBL" id="QBZ62851.1"/>
    </source>
</evidence>
<dbReference type="InterPro" id="IPR011992">
    <property type="entry name" value="EF-hand-dom_pair"/>
</dbReference>
<dbReference type="PROSITE" id="PS00018">
    <property type="entry name" value="EF_HAND_1"/>
    <property type="match status" value="1"/>
</dbReference>
<dbReference type="InterPro" id="IPR018247">
    <property type="entry name" value="EF_Hand_1_Ca_BS"/>
</dbReference>